<gene>
    <name evidence="11" type="ORF">BDZ90DRAFT_231024</name>
</gene>
<dbReference type="GeneID" id="37027513"/>
<organism evidence="11 12">
    <name type="scientific">Jaminaea rosea</name>
    <dbReference type="NCBI Taxonomy" id="1569628"/>
    <lineage>
        <taxon>Eukaryota</taxon>
        <taxon>Fungi</taxon>
        <taxon>Dikarya</taxon>
        <taxon>Basidiomycota</taxon>
        <taxon>Ustilaginomycotina</taxon>
        <taxon>Exobasidiomycetes</taxon>
        <taxon>Microstromatales</taxon>
        <taxon>Microstromatales incertae sedis</taxon>
        <taxon>Jaminaea</taxon>
    </lineage>
</organism>
<dbReference type="EMBL" id="KZ819664">
    <property type="protein sequence ID" value="PWN29022.1"/>
    <property type="molecule type" value="Genomic_DNA"/>
</dbReference>
<keyword evidence="6" id="KW-0159">Chromosome partition</keyword>
<evidence type="ECO:0000313" key="11">
    <source>
        <dbReference type="EMBL" id="PWN29022.1"/>
    </source>
</evidence>
<dbReference type="GO" id="GO:0007059">
    <property type="term" value="P:chromosome segregation"/>
    <property type="evidence" value="ECO:0007669"/>
    <property type="project" value="UniProtKB-KW"/>
</dbReference>
<dbReference type="SUPFAM" id="SSF158573">
    <property type="entry name" value="GINS helical bundle-like"/>
    <property type="match status" value="1"/>
</dbReference>
<dbReference type="RefSeq" id="XP_025363634.1">
    <property type="nucleotide sequence ID" value="XM_025505690.1"/>
</dbReference>
<dbReference type="PANTHER" id="PTHR12772">
    <property type="entry name" value="DNA REPLICATION COMPLEX GINS PROTEIN PSF2"/>
    <property type="match status" value="1"/>
</dbReference>
<sequence>MALPLPLQPGLLPTEIEYLATTTTHVQIVPLTSIDRARFLSGVYGPFRPPQRTTVPLWLALNLRAKGKCYLVPPEWMELENVKALLQRETTSMAFAEVPWHYVEIARAILEAAPDDIPNADEVRSLLKDLREARQSKIALGLEMINPYHLEMTNIAYAELCELRPFFSTAFQHLKAMRPPGVAAAAAQQATESQPWTDSFDYSAPARRRGTEDARSQSGFDIGSSDYGGGGSSRARRGNGGAGAGSSFQGQSMDDSMGMSLDESMRSESYADPGGGGGVDDEDLSVAAWAAR</sequence>
<feature type="domain" description="DNA replication complex GINS protein PSF2 N-terminal" evidence="10">
    <location>
        <begin position="13"/>
        <end position="72"/>
    </location>
</feature>
<keyword evidence="7" id="KW-0539">Nucleus</keyword>
<dbReference type="InterPro" id="IPR021151">
    <property type="entry name" value="GINS_A"/>
</dbReference>
<dbReference type="FunFam" id="1.20.58.1020:FF:000001">
    <property type="entry name" value="DNA replication complex GINS protein PSF2"/>
    <property type="match status" value="1"/>
</dbReference>
<evidence type="ECO:0000256" key="7">
    <source>
        <dbReference type="ARBA" id="ARBA00023242"/>
    </source>
</evidence>
<evidence type="ECO:0000256" key="2">
    <source>
        <dbReference type="ARBA" id="ARBA00010565"/>
    </source>
</evidence>
<dbReference type="Gene3D" id="3.40.5.50">
    <property type="match status" value="1"/>
</dbReference>
<dbReference type="GO" id="GO:0000811">
    <property type="term" value="C:GINS complex"/>
    <property type="evidence" value="ECO:0007669"/>
    <property type="project" value="TreeGrafter"/>
</dbReference>
<dbReference type="InterPro" id="IPR007257">
    <property type="entry name" value="GINS_Psf2"/>
</dbReference>
<dbReference type="Pfam" id="PF05916">
    <property type="entry name" value="Sld5"/>
    <property type="match status" value="1"/>
</dbReference>
<protein>
    <recommendedName>
        <fullName evidence="4">DNA replication complex GINS protein PSF2</fullName>
    </recommendedName>
    <alternativeName>
        <fullName evidence="3">DNA replication complex GINS protein psf2</fullName>
    </alternativeName>
</protein>
<evidence type="ECO:0000259" key="9">
    <source>
        <dbReference type="Pfam" id="PF05916"/>
    </source>
</evidence>
<keyword evidence="5" id="KW-0235">DNA replication</keyword>
<dbReference type="CDD" id="cd21694">
    <property type="entry name" value="GINS_B_Psf2"/>
    <property type="match status" value="1"/>
</dbReference>
<dbReference type="SUPFAM" id="SSF160059">
    <property type="entry name" value="PriA/YqbF domain"/>
    <property type="match status" value="1"/>
</dbReference>
<comment type="similarity">
    <text evidence="2">Belongs to the GINS2/PSF2 family.</text>
</comment>
<dbReference type="InterPro" id="IPR056784">
    <property type="entry name" value="PSF2_N"/>
</dbReference>
<dbReference type="Gene3D" id="1.20.58.1020">
    <property type="match status" value="1"/>
</dbReference>
<comment type="subcellular location">
    <subcellularLocation>
        <location evidence="1">Nucleus</location>
    </subcellularLocation>
</comment>
<dbReference type="PANTHER" id="PTHR12772:SF0">
    <property type="entry name" value="DNA REPLICATION COMPLEX GINS PROTEIN PSF2"/>
    <property type="match status" value="1"/>
</dbReference>
<evidence type="ECO:0000313" key="12">
    <source>
        <dbReference type="Proteomes" id="UP000245884"/>
    </source>
</evidence>
<feature type="region of interest" description="Disordered" evidence="8">
    <location>
        <begin position="185"/>
        <end position="292"/>
    </location>
</feature>
<evidence type="ECO:0000256" key="8">
    <source>
        <dbReference type="SAM" id="MobiDB-lite"/>
    </source>
</evidence>
<reference evidence="11 12" key="1">
    <citation type="journal article" date="2018" name="Mol. Biol. Evol.">
        <title>Broad Genomic Sampling Reveals a Smut Pathogenic Ancestry of the Fungal Clade Ustilaginomycotina.</title>
        <authorList>
            <person name="Kijpornyongpan T."/>
            <person name="Mondo S.J."/>
            <person name="Barry K."/>
            <person name="Sandor L."/>
            <person name="Lee J."/>
            <person name="Lipzen A."/>
            <person name="Pangilinan J."/>
            <person name="LaButti K."/>
            <person name="Hainaut M."/>
            <person name="Henrissat B."/>
            <person name="Grigoriev I.V."/>
            <person name="Spatafora J.W."/>
            <person name="Aime M.C."/>
        </authorList>
    </citation>
    <scope>NUCLEOTIDE SEQUENCE [LARGE SCALE GENOMIC DNA]</scope>
    <source>
        <strain evidence="11 12">MCA 5214</strain>
    </source>
</reference>
<evidence type="ECO:0000256" key="5">
    <source>
        <dbReference type="ARBA" id="ARBA00022705"/>
    </source>
</evidence>
<dbReference type="OrthoDB" id="1938138at2759"/>
<feature type="compositionally biased region" description="Gly residues" evidence="8">
    <location>
        <begin position="226"/>
        <end position="244"/>
    </location>
</feature>
<evidence type="ECO:0000256" key="4">
    <source>
        <dbReference type="ARBA" id="ARBA00015139"/>
    </source>
</evidence>
<keyword evidence="12" id="KW-1185">Reference proteome</keyword>
<evidence type="ECO:0000256" key="3">
    <source>
        <dbReference type="ARBA" id="ARBA00013969"/>
    </source>
</evidence>
<dbReference type="InterPro" id="IPR036224">
    <property type="entry name" value="GINS_bundle-like_dom_sf"/>
</dbReference>
<dbReference type="Pfam" id="PF25005">
    <property type="entry name" value="PSF2_N"/>
    <property type="match status" value="1"/>
</dbReference>
<dbReference type="STRING" id="1569628.A0A316UUW5"/>
<dbReference type="FunFam" id="3.40.5.50:FF:000001">
    <property type="entry name" value="DNA replication complex GINS protein PSF2"/>
    <property type="match status" value="1"/>
</dbReference>
<dbReference type="AlphaFoldDB" id="A0A316UUW5"/>
<evidence type="ECO:0000259" key="10">
    <source>
        <dbReference type="Pfam" id="PF25005"/>
    </source>
</evidence>
<evidence type="ECO:0000256" key="6">
    <source>
        <dbReference type="ARBA" id="ARBA00022829"/>
    </source>
</evidence>
<evidence type="ECO:0000256" key="1">
    <source>
        <dbReference type="ARBA" id="ARBA00004123"/>
    </source>
</evidence>
<dbReference type="GO" id="GO:0006260">
    <property type="term" value="P:DNA replication"/>
    <property type="evidence" value="ECO:0007669"/>
    <property type="project" value="UniProtKB-KW"/>
</dbReference>
<name>A0A316UUW5_9BASI</name>
<feature type="domain" description="GINS subunit" evidence="9">
    <location>
        <begin position="76"/>
        <end position="177"/>
    </location>
</feature>
<dbReference type="CDD" id="cd11712">
    <property type="entry name" value="GINS_A_psf2"/>
    <property type="match status" value="1"/>
</dbReference>
<dbReference type="GO" id="GO:0000727">
    <property type="term" value="P:double-strand break repair via break-induced replication"/>
    <property type="evidence" value="ECO:0007669"/>
    <property type="project" value="TreeGrafter"/>
</dbReference>
<proteinExistence type="inferred from homology"/>
<dbReference type="Proteomes" id="UP000245884">
    <property type="component" value="Unassembled WGS sequence"/>
</dbReference>
<accession>A0A316UUW5</accession>